<protein>
    <submittedName>
        <fullName evidence="2">Uncharacterized protein</fullName>
    </submittedName>
</protein>
<dbReference type="STRING" id="1380566.A0A179FLP1"/>
<feature type="region of interest" description="Disordered" evidence="1">
    <location>
        <begin position="182"/>
        <end position="287"/>
    </location>
</feature>
<keyword evidence="3" id="KW-1185">Reference proteome</keyword>
<feature type="compositionally biased region" description="Basic and acidic residues" evidence="1">
    <location>
        <begin position="1"/>
        <end position="18"/>
    </location>
</feature>
<accession>A0A179FLP1</accession>
<gene>
    <name evidence="2" type="ORF">VFPPC_08024</name>
</gene>
<sequence length="413" mass="44754">MSDMGTRKTERSHEENQERAYIAASRRADRSIEARVQSARQASEIHKKRTGKGFKVSEEIVMKEEMYEEEDDDMPRSIHLLNANMQTPSADMNLRLESYLANKVAFSQALAQSNMAWRDNEINRAFAESFPNAASMSPPQHQAGSQALNMLNSAMYPQSPESYPPTTGYSPQGFSPATMAAPYSPTSCSPGPAAYSPASVSFSPSSVPFSPATMPVSMQQSSFPSSMTYQPTMNTNRRRSQTSASTQGRRRRSSNKSPPSLGGTVGTPSSGFQTQAATPNLDNTVTADTPIDSVESMAVPSGSVFTAELPPEARMILTGVGADDVLDQTLAGQDLMFGTDESAKAWGEQMPWETSSYPQAGQMESVDPELMPDLYGNGTPDSMPSKCAMPTAADDEAWATFMNDSMFAKEPQL</sequence>
<feature type="compositionally biased region" description="Low complexity" evidence="1">
    <location>
        <begin position="192"/>
        <end position="212"/>
    </location>
</feature>
<evidence type="ECO:0000256" key="1">
    <source>
        <dbReference type="SAM" id="MobiDB-lite"/>
    </source>
</evidence>
<proteinExistence type="predicted"/>
<reference evidence="2 3" key="1">
    <citation type="journal article" date="2016" name="PLoS Pathog.">
        <title>Biosynthesis of antibiotic leucinostatins in bio-control fungus Purpureocillium lilacinum and their inhibition on phytophthora revealed by genome mining.</title>
        <authorList>
            <person name="Wang G."/>
            <person name="Liu Z."/>
            <person name="Lin R."/>
            <person name="Li E."/>
            <person name="Mao Z."/>
            <person name="Ling J."/>
            <person name="Yang Y."/>
            <person name="Yin W.B."/>
            <person name="Xie B."/>
        </authorList>
    </citation>
    <scope>NUCLEOTIDE SEQUENCE [LARGE SCALE GENOMIC DNA]</scope>
    <source>
        <strain evidence="2">170</strain>
    </source>
</reference>
<feature type="compositionally biased region" description="Polar residues" evidence="1">
    <location>
        <begin position="216"/>
        <end position="247"/>
    </location>
</feature>
<dbReference type="KEGG" id="pchm:VFPPC_08024"/>
<feature type="compositionally biased region" description="Polar residues" evidence="1">
    <location>
        <begin position="266"/>
        <end position="287"/>
    </location>
</feature>
<evidence type="ECO:0000313" key="3">
    <source>
        <dbReference type="Proteomes" id="UP000078397"/>
    </source>
</evidence>
<name>A0A179FLP1_METCM</name>
<dbReference type="EMBL" id="LSBJ02000004">
    <property type="protein sequence ID" value="OAQ66474.1"/>
    <property type="molecule type" value="Genomic_DNA"/>
</dbReference>
<comment type="caution">
    <text evidence="2">The sequence shown here is derived from an EMBL/GenBank/DDBJ whole genome shotgun (WGS) entry which is preliminary data.</text>
</comment>
<organism evidence="2 3">
    <name type="scientific">Pochonia chlamydosporia 170</name>
    <dbReference type="NCBI Taxonomy" id="1380566"/>
    <lineage>
        <taxon>Eukaryota</taxon>
        <taxon>Fungi</taxon>
        <taxon>Dikarya</taxon>
        <taxon>Ascomycota</taxon>
        <taxon>Pezizomycotina</taxon>
        <taxon>Sordariomycetes</taxon>
        <taxon>Hypocreomycetidae</taxon>
        <taxon>Hypocreales</taxon>
        <taxon>Clavicipitaceae</taxon>
        <taxon>Pochonia</taxon>
    </lineage>
</organism>
<dbReference type="OrthoDB" id="5397087at2759"/>
<dbReference type="RefSeq" id="XP_018143561.1">
    <property type="nucleotide sequence ID" value="XM_018286795.1"/>
</dbReference>
<feature type="region of interest" description="Disordered" evidence="1">
    <location>
        <begin position="1"/>
        <end position="26"/>
    </location>
</feature>
<dbReference type="GeneID" id="28850789"/>
<dbReference type="Proteomes" id="UP000078397">
    <property type="component" value="Unassembled WGS sequence"/>
</dbReference>
<evidence type="ECO:0000313" key="2">
    <source>
        <dbReference type="EMBL" id="OAQ66474.1"/>
    </source>
</evidence>
<dbReference type="AlphaFoldDB" id="A0A179FLP1"/>